<proteinExistence type="predicted"/>
<evidence type="ECO:0000313" key="2">
    <source>
        <dbReference type="EMBL" id="MCG2622689.1"/>
    </source>
</evidence>
<feature type="transmembrane region" description="Helical" evidence="1">
    <location>
        <begin position="20"/>
        <end position="39"/>
    </location>
</feature>
<dbReference type="RefSeq" id="WP_237821243.1">
    <property type="nucleotide sequence ID" value="NZ_JAKLTQ010000008.1"/>
</dbReference>
<organism evidence="2 3">
    <name type="scientific">Arthrobacter hankyongi</name>
    <dbReference type="NCBI Taxonomy" id="2904801"/>
    <lineage>
        <taxon>Bacteria</taxon>
        <taxon>Bacillati</taxon>
        <taxon>Actinomycetota</taxon>
        <taxon>Actinomycetes</taxon>
        <taxon>Micrococcales</taxon>
        <taxon>Micrococcaceae</taxon>
        <taxon>Arthrobacter</taxon>
    </lineage>
</organism>
<keyword evidence="3" id="KW-1185">Reference proteome</keyword>
<keyword evidence="1" id="KW-0812">Transmembrane</keyword>
<comment type="caution">
    <text evidence="2">The sequence shown here is derived from an EMBL/GenBank/DDBJ whole genome shotgun (WGS) entry which is preliminary data.</text>
</comment>
<name>A0ABS9L7P4_9MICC</name>
<keyword evidence="1" id="KW-0472">Membrane</keyword>
<evidence type="ECO:0000313" key="3">
    <source>
        <dbReference type="Proteomes" id="UP001165368"/>
    </source>
</evidence>
<protein>
    <submittedName>
        <fullName evidence="2">Uncharacterized protein</fullName>
    </submittedName>
</protein>
<dbReference type="EMBL" id="JAKLTQ010000008">
    <property type="protein sequence ID" value="MCG2622689.1"/>
    <property type="molecule type" value="Genomic_DNA"/>
</dbReference>
<gene>
    <name evidence="2" type="ORF">LVY72_12325</name>
</gene>
<sequence length="223" mass="25469">MNIFWGWLLSADVLQTLFDGLLGAGVGAAVAVVVLRLTLREQRVGLTQQLDKQDTHHQEQLRVQREENSRARMHDVVARLLNTLVESQDLFELSTTQKPFDELPRLKSQFAVGLESFHLEVPADEKDMYFAIRELGIRAFEEVEKCLMDEYEAATPENVQRLFGWMGAVLVIWVRGSTDERSEMLAGVKYTNAYLETKSLDEWEQLSRDEKLGKARVGLEQAV</sequence>
<accession>A0ABS9L7P4</accession>
<dbReference type="Proteomes" id="UP001165368">
    <property type="component" value="Unassembled WGS sequence"/>
</dbReference>
<keyword evidence="1" id="KW-1133">Transmembrane helix</keyword>
<reference evidence="2" key="1">
    <citation type="submission" date="2022-01" db="EMBL/GenBank/DDBJ databases">
        <authorList>
            <person name="Jo J.-H."/>
            <person name="Im W.-T."/>
        </authorList>
    </citation>
    <scope>NUCLEOTIDE SEQUENCE</scope>
    <source>
        <strain evidence="2">I2-34</strain>
    </source>
</reference>
<evidence type="ECO:0000256" key="1">
    <source>
        <dbReference type="SAM" id="Phobius"/>
    </source>
</evidence>